<feature type="transmembrane region" description="Helical" evidence="6">
    <location>
        <begin position="286"/>
        <end position="306"/>
    </location>
</feature>
<dbReference type="Pfam" id="PF03772">
    <property type="entry name" value="Competence"/>
    <property type="match status" value="1"/>
</dbReference>
<proteinExistence type="predicted"/>
<dbReference type="KEGG" id="pmx:PERMA_2021"/>
<keyword evidence="9" id="KW-1185">Reference proteome</keyword>
<evidence type="ECO:0000256" key="3">
    <source>
        <dbReference type="ARBA" id="ARBA00022692"/>
    </source>
</evidence>
<dbReference type="HOGENOM" id="CLU_033992_0_0_0"/>
<dbReference type="GO" id="GO:0005886">
    <property type="term" value="C:plasma membrane"/>
    <property type="evidence" value="ECO:0007669"/>
    <property type="project" value="UniProtKB-SubCell"/>
</dbReference>
<dbReference type="AlphaFoldDB" id="C0QSX8"/>
<protein>
    <submittedName>
        <fullName evidence="8">Competence protein</fullName>
    </submittedName>
</protein>
<dbReference type="PaxDb" id="123214-PERMA_2021"/>
<dbReference type="NCBIfam" id="TIGR00360">
    <property type="entry name" value="ComEC_N-term"/>
    <property type="match status" value="1"/>
</dbReference>
<dbReference type="eggNOG" id="COG0658">
    <property type="taxonomic scope" value="Bacteria"/>
</dbReference>
<feature type="transmembrane region" description="Helical" evidence="6">
    <location>
        <begin position="312"/>
        <end position="328"/>
    </location>
</feature>
<dbReference type="Proteomes" id="UP000001366">
    <property type="component" value="Chromosome"/>
</dbReference>
<feature type="transmembrane region" description="Helical" evidence="6">
    <location>
        <begin position="244"/>
        <end position="265"/>
    </location>
</feature>
<feature type="transmembrane region" description="Helical" evidence="6">
    <location>
        <begin position="451"/>
        <end position="468"/>
    </location>
</feature>
<evidence type="ECO:0000256" key="5">
    <source>
        <dbReference type="ARBA" id="ARBA00023136"/>
    </source>
</evidence>
<gene>
    <name evidence="8" type="ordered locus">PERMA_2021</name>
</gene>
<dbReference type="PANTHER" id="PTHR30619:SF1">
    <property type="entry name" value="RECOMBINATION PROTEIN 2"/>
    <property type="match status" value="1"/>
</dbReference>
<reference evidence="8 9" key="1">
    <citation type="journal article" date="2009" name="J. Bacteriol.">
        <title>Complete and draft genome sequences of six members of the Aquificales.</title>
        <authorList>
            <person name="Reysenbach A.L."/>
            <person name="Hamamura N."/>
            <person name="Podar M."/>
            <person name="Griffiths E."/>
            <person name="Ferreira S."/>
            <person name="Hochstein R."/>
            <person name="Heidelberg J."/>
            <person name="Johnson J."/>
            <person name="Mead D."/>
            <person name="Pohorille A."/>
            <person name="Sarmiento M."/>
            <person name="Schweighofer K."/>
            <person name="Seshadri R."/>
            <person name="Voytek M.A."/>
        </authorList>
    </citation>
    <scope>NUCLEOTIDE SEQUENCE [LARGE SCALE GENOMIC DNA]</scope>
    <source>
        <strain evidence="9">DSM 14350 / EX-H1</strain>
    </source>
</reference>
<dbReference type="PANTHER" id="PTHR30619">
    <property type="entry name" value="DNA INTERNALIZATION/COMPETENCE PROTEIN COMEC/REC2"/>
    <property type="match status" value="1"/>
</dbReference>
<dbReference type="STRING" id="123214.PERMA_2021"/>
<keyword evidence="5 6" id="KW-0472">Membrane</keyword>
<keyword evidence="3 6" id="KW-0812">Transmembrane</keyword>
<feature type="transmembrane region" description="Helical" evidence="6">
    <location>
        <begin position="379"/>
        <end position="401"/>
    </location>
</feature>
<dbReference type="InterPro" id="IPR004477">
    <property type="entry name" value="ComEC_N"/>
</dbReference>
<evidence type="ECO:0000256" key="1">
    <source>
        <dbReference type="ARBA" id="ARBA00004651"/>
    </source>
</evidence>
<evidence type="ECO:0000256" key="2">
    <source>
        <dbReference type="ARBA" id="ARBA00022475"/>
    </source>
</evidence>
<organism evidence="8 9">
    <name type="scientific">Persephonella marina (strain DSM 14350 / EX-H1)</name>
    <dbReference type="NCBI Taxonomy" id="123214"/>
    <lineage>
        <taxon>Bacteria</taxon>
        <taxon>Pseudomonadati</taxon>
        <taxon>Aquificota</taxon>
        <taxon>Aquificia</taxon>
        <taxon>Aquificales</taxon>
        <taxon>Hydrogenothermaceae</taxon>
        <taxon>Persephonella</taxon>
    </lineage>
</organism>
<evidence type="ECO:0000259" key="7">
    <source>
        <dbReference type="Pfam" id="PF03772"/>
    </source>
</evidence>
<evidence type="ECO:0000313" key="9">
    <source>
        <dbReference type="Proteomes" id="UP000001366"/>
    </source>
</evidence>
<feature type="transmembrane region" description="Helical" evidence="6">
    <location>
        <begin position="422"/>
        <end position="445"/>
    </location>
</feature>
<accession>C0QSX8</accession>
<feature type="domain" description="ComEC/Rec2-related protein" evidence="7">
    <location>
        <begin position="192"/>
        <end position="447"/>
    </location>
</feature>
<feature type="transmembrane region" description="Helical" evidence="6">
    <location>
        <begin position="7"/>
        <end position="38"/>
    </location>
</feature>
<dbReference type="RefSeq" id="WP_012675740.1">
    <property type="nucleotide sequence ID" value="NC_012440.1"/>
</dbReference>
<feature type="transmembrane region" description="Helical" evidence="6">
    <location>
        <begin position="216"/>
        <end position="238"/>
    </location>
</feature>
<dbReference type="InterPro" id="IPR052159">
    <property type="entry name" value="Competence_DNA_uptake"/>
</dbReference>
<feature type="transmembrane region" description="Helical" evidence="6">
    <location>
        <begin position="335"/>
        <end position="359"/>
    </location>
</feature>
<dbReference type="OrthoDB" id="9761531at2"/>
<keyword evidence="2" id="KW-1003">Cell membrane</keyword>
<evidence type="ECO:0000256" key="6">
    <source>
        <dbReference type="SAM" id="Phobius"/>
    </source>
</evidence>
<keyword evidence="4 6" id="KW-1133">Transmembrane helix</keyword>
<dbReference type="EMBL" id="CP001230">
    <property type="protein sequence ID" value="ACO03501.1"/>
    <property type="molecule type" value="Genomic_DNA"/>
</dbReference>
<sequence>MYAPFILPFIFLVAGVIFHKFTGITLSIFLPAVLFFVSVLFRGITGYILFLISIFLTGIFISEVSELKPFKRNGAFISCEISSVPKYMRSRIYFRCRVSDSDIRSIKGEQINVVLKTEDPFSEDIFYSYRISFLGFLVSDGKRITAYPTDGFLKVESRGGIFSYIWDFKRFSVMSFREKTGDDELFSLGLALIFGEKGFLDRDIKNIFIDSGLTHLLAISGLHIAVIVSILFFIFSFLGKRAVYTVSAFVLSIYPLFTGLHIPVLRASIMGLMYILSKLRYIEINSMNILFFVAFIVVLISPYSIFSPSFQLSFIAVFGILISLRYIVFEGKNRYWSVVYSAFMISLIAVLFTMPVVIYHFGKFSPVSVISTPAGMIFLYPYLFFSVINLFTFFSIEPFIYIMNISGKLFIKTAEIFDSFDLFSSGYSPSFLSVFLYTALLSALILVRMNIYKKLISVIILIFVFLNISKTDIVGYRVYSFKGVKRPDIILITDDRRCFVYWKNERYRINILMDRYACRKRYLFVQRNRYFDGFDDYITPSDEKDGVYLKEYKTGLFIRFKDISFFIRNRDVVYNFQ</sequence>
<evidence type="ECO:0000256" key="4">
    <source>
        <dbReference type="ARBA" id="ARBA00022989"/>
    </source>
</evidence>
<feature type="transmembrane region" description="Helical" evidence="6">
    <location>
        <begin position="44"/>
        <end position="62"/>
    </location>
</feature>
<evidence type="ECO:0000313" key="8">
    <source>
        <dbReference type="EMBL" id="ACO03501.1"/>
    </source>
</evidence>
<comment type="subcellular location">
    <subcellularLocation>
        <location evidence="1">Cell membrane</location>
        <topology evidence="1">Multi-pass membrane protein</topology>
    </subcellularLocation>
</comment>
<name>C0QSX8_PERMH</name>